<dbReference type="InterPro" id="IPR003172">
    <property type="entry name" value="ML_dom"/>
</dbReference>
<dbReference type="SUPFAM" id="SSF81296">
    <property type="entry name" value="E set domains"/>
    <property type="match status" value="1"/>
</dbReference>
<dbReference type="InterPro" id="IPR014756">
    <property type="entry name" value="Ig_E-set"/>
</dbReference>
<dbReference type="EMBL" id="UFQS01000108">
    <property type="protein sequence ID" value="SSW99732.1"/>
    <property type="molecule type" value="Genomic_DNA"/>
</dbReference>
<dbReference type="OMA" id="HEPNAIS"/>
<gene>
    <name evidence="6" type="primary">CSON000565</name>
</gene>
<dbReference type="PANTHER" id="PTHR11306">
    <property type="entry name" value="NIEMANN PICK TYPE C2 PROTEIN NPC2-RELATED"/>
    <property type="match status" value="1"/>
</dbReference>
<feature type="signal peptide" evidence="4">
    <location>
        <begin position="1"/>
        <end position="29"/>
    </location>
</feature>
<evidence type="ECO:0000256" key="2">
    <source>
        <dbReference type="ARBA" id="ARBA00006370"/>
    </source>
</evidence>
<dbReference type="VEuPathDB" id="VectorBase:CSON000565"/>
<evidence type="ECO:0000256" key="4">
    <source>
        <dbReference type="SAM" id="SignalP"/>
    </source>
</evidence>
<dbReference type="EMBL" id="UFQT01000108">
    <property type="protein sequence ID" value="SSX20112.1"/>
    <property type="molecule type" value="Genomic_DNA"/>
</dbReference>
<organism evidence="6">
    <name type="scientific">Culicoides sonorensis</name>
    <name type="common">Biting midge</name>
    <dbReference type="NCBI Taxonomy" id="179676"/>
    <lineage>
        <taxon>Eukaryota</taxon>
        <taxon>Metazoa</taxon>
        <taxon>Ecdysozoa</taxon>
        <taxon>Arthropoda</taxon>
        <taxon>Hexapoda</taxon>
        <taxon>Insecta</taxon>
        <taxon>Pterygota</taxon>
        <taxon>Neoptera</taxon>
        <taxon>Endopterygota</taxon>
        <taxon>Diptera</taxon>
        <taxon>Nematocera</taxon>
        <taxon>Chironomoidea</taxon>
        <taxon>Ceratopogonidae</taxon>
        <taxon>Ceratopogoninae</taxon>
        <taxon>Culicoides</taxon>
        <taxon>Monoculicoides</taxon>
    </lineage>
</organism>
<comment type="similarity">
    <text evidence="2">Belongs to the NPC2 family.</text>
</comment>
<reference evidence="7" key="2">
    <citation type="submission" date="2018-07" db="EMBL/GenBank/DDBJ databases">
        <authorList>
            <person name="Quirk P.G."/>
            <person name="Krulwich T.A."/>
        </authorList>
    </citation>
    <scope>NUCLEOTIDE SEQUENCE</scope>
</reference>
<dbReference type="GO" id="GO:0015918">
    <property type="term" value="P:sterol transport"/>
    <property type="evidence" value="ECO:0007669"/>
    <property type="project" value="InterPro"/>
</dbReference>
<feature type="domain" description="MD-2-related lipid-recognition" evidence="5">
    <location>
        <begin position="32"/>
        <end position="157"/>
    </location>
</feature>
<sequence length="162" mass="18059">MARLKLGTLIQYLIVVDLLFESIIIKTTALEVRACGGKKPLPLGVEVDGCEKEPCKVVNKKKIHFAIDFEAPEDTNTLKAHAEAYLDNVQLPYEVPKEDLNACKFLKNTECPIKKGQQIHYELIAPVDAPVTGPTVDLKFELKDEHGNSVFCIKAKVTIVER</sequence>
<protein>
    <submittedName>
        <fullName evidence="6">CSON000565 protein</fullName>
    </submittedName>
</protein>
<feature type="chain" id="PRO_5033342574" evidence="4">
    <location>
        <begin position="30"/>
        <end position="162"/>
    </location>
</feature>
<dbReference type="FunFam" id="2.60.40.770:FF:000001">
    <property type="entry name" value="NPC intracellular cholesterol transporter 2"/>
    <property type="match status" value="1"/>
</dbReference>
<dbReference type="AlphaFoldDB" id="A0A336K7E5"/>
<dbReference type="InterPro" id="IPR039670">
    <property type="entry name" value="NPC2-like"/>
</dbReference>
<evidence type="ECO:0000256" key="1">
    <source>
        <dbReference type="ARBA" id="ARBA00004613"/>
    </source>
</evidence>
<dbReference type="SMART" id="SM00737">
    <property type="entry name" value="ML"/>
    <property type="match status" value="1"/>
</dbReference>
<keyword evidence="3" id="KW-0964">Secreted</keyword>
<dbReference type="Gene3D" id="2.60.40.770">
    <property type="match status" value="1"/>
</dbReference>
<dbReference type="GO" id="GO:0032934">
    <property type="term" value="F:sterol binding"/>
    <property type="evidence" value="ECO:0007669"/>
    <property type="project" value="InterPro"/>
</dbReference>
<keyword evidence="4" id="KW-0732">Signal</keyword>
<evidence type="ECO:0000313" key="7">
    <source>
        <dbReference type="EMBL" id="SSX20112.1"/>
    </source>
</evidence>
<reference evidence="6" key="1">
    <citation type="submission" date="2018-04" db="EMBL/GenBank/DDBJ databases">
        <authorList>
            <person name="Go L.Y."/>
            <person name="Mitchell J.A."/>
        </authorList>
    </citation>
    <scope>NUCLEOTIDE SEQUENCE</scope>
    <source>
        <tissue evidence="6">Whole organism</tissue>
    </source>
</reference>
<accession>A0A336K7E5</accession>
<comment type="subcellular location">
    <subcellularLocation>
        <location evidence="1">Secreted</location>
    </subcellularLocation>
</comment>
<dbReference type="PANTHER" id="PTHR11306:SF36">
    <property type="entry name" value="NIEMANN-PICK TYPE C-2C-RELATED"/>
    <property type="match status" value="1"/>
</dbReference>
<name>A0A336K7E5_CULSO</name>
<dbReference type="GO" id="GO:0005576">
    <property type="term" value="C:extracellular region"/>
    <property type="evidence" value="ECO:0007669"/>
    <property type="project" value="UniProtKB-SubCell"/>
</dbReference>
<evidence type="ECO:0000259" key="5">
    <source>
        <dbReference type="SMART" id="SM00737"/>
    </source>
</evidence>
<evidence type="ECO:0000313" key="6">
    <source>
        <dbReference type="EMBL" id="SSW99732.1"/>
    </source>
</evidence>
<proteinExistence type="inferred from homology"/>
<dbReference type="Pfam" id="PF02221">
    <property type="entry name" value="E1_DerP2_DerF2"/>
    <property type="match status" value="1"/>
</dbReference>
<evidence type="ECO:0000256" key="3">
    <source>
        <dbReference type="ARBA" id="ARBA00022525"/>
    </source>
</evidence>